<comment type="caution">
    <text evidence="2">The sequence shown here is derived from an EMBL/GenBank/DDBJ whole genome shotgun (WGS) entry which is preliminary data.</text>
</comment>
<evidence type="ECO:0000313" key="3">
    <source>
        <dbReference type="Proteomes" id="UP001176961"/>
    </source>
</evidence>
<feature type="compositionally biased region" description="Basic residues" evidence="1">
    <location>
        <begin position="108"/>
        <end position="117"/>
    </location>
</feature>
<sequence>MRAVKSQTTSSSSEELDKEREYVIGVIYGLGIALNEYFTVQNLCKEYDLLHSIPLVTKAKQLGYNSVDQLLMSSGYFQAAILKSQKHYRADPQRGSKATQDISSLIKRQTKKKKAKAPKVDTPTRQYFTRVNPRSHSFHGRPSAFGAGLIHNQKTILPRAPQRMLQHVSVEQCSSTTSSSVISNVPVPHKVPVQKLHYKFGKPPSTPQKLLNPAIGAERFVAALRKCGGSATEEQLEKAYRSLYQTDLNDRELSRCFNLLSIREIVNTYLQDLVEITFVRGHGTRRYKLRAESESPSISPLPTMCEFFNRLIEIMLDSEPNLVNLSAIAKLYEQKYDVEFTSEYRLIQEQVLTRSRKTIYIDSSGYLHLNHEDVDVKRMLTERLVQASLDAGIDSDPFESPTSSSSDRYMGNPEALAADSTYGDATVYVGNGDQIRRDIRRIKDEPHEQTFDRNLRFNRSYHGRTRIDKEDLRGAKLHEELSALRITIPGSSQSTSREVREERSSYPMENSTSAPGREKSSSLPERPPSSISTVSTSSGSHRRLGEKFASIGKFFQKEVIKEDSEGASSSASTVTPRSRAPANPPKNEKVSDKENTPVTREVDVECSHPYYNVHVMSSRGDARSLAAQKGLTIKR</sequence>
<feature type="region of interest" description="Disordered" evidence="1">
    <location>
        <begin position="561"/>
        <end position="606"/>
    </location>
</feature>
<evidence type="ECO:0000256" key="1">
    <source>
        <dbReference type="SAM" id="MobiDB-lite"/>
    </source>
</evidence>
<feature type="compositionally biased region" description="Low complexity" evidence="1">
    <location>
        <begin position="529"/>
        <end position="539"/>
    </location>
</feature>
<reference evidence="2" key="1">
    <citation type="submission" date="2023-07" db="EMBL/GenBank/DDBJ databases">
        <authorList>
            <consortium name="CYATHOMIX"/>
        </authorList>
    </citation>
    <scope>NUCLEOTIDE SEQUENCE</scope>
    <source>
        <strain evidence="2">N/A</strain>
    </source>
</reference>
<feature type="region of interest" description="Disordered" evidence="1">
    <location>
        <begin position="392"/>
        <end position="413"/>
    </location>
</feature>
<feature type="compositionally biased region" description="Low complexity" evidence="1">
    <location>
        <begin position="394"/>
        <end position="407"/>
    </location>
</feature>
<accession>A0AA36GS18</accession>
<feature type="compositionally biased region" description="Polar residues" evidence="1">
    <location>
        <begin position="96"/>
        <end position="107"/>
    </location>
</feature>
<proteinExistence type="predicted"/>
<dbReference type="AlphaFoldDB" id="A0AA36GS18"/>
<feature type="compositionally biased region" description="Basic and acidic residues" evidence="1">
    <location>
        <begin position="586"/>
        <end position="606"/>
    </location>
</feature>
<feature type="compositionally biased region" description="Polar residues" evidence="1">
    <location>
        <begin position="566"/>
        <end position="576"/>
    </location>
</feature>
<dbReference type="Proteomes" id="UP001176961">
    <property type="component" value="Unassembled WGS sequence"/>
</dbReference>
<feature type="region of interest" description="Disordered" evidence="1">
    <location>
        <begin position="88"/>
        <end position="121"/>
    </location>
</feature>
<name>A0AA36GS18_CYLNA</name>
<gene>
    <name evidence="2" type="ORF">CYNAS_LOCUS9255</name>
</gene>
<protein>
    <submittedName>
        <fullName evidence="2">Uncharacterized protein</fullName>
    </submittedName>
</protein>
<evidence type="ECO:0000313" key="2">
    <source>
        <dbReference type="EMBL" id="CAJ0597272.1"/>
    </source>
</evidence>
<keyword evidence="3" id="KW-1185">Reference proteome</keyword>
<dbReference type="EMBL" id="CATQJL010000223">
    <property type="protein sequence ID" value="CAJ0597272.1"/>
    <property type="molecule type" value="Genomic_DNA"/>
</dbReference>
<organism evidence="2 3">
    <name type="scientific">Cylicocyclus nassatus</name>
    <name type="common">Nematode worm</name>
    <dbReference type="NCBI Taxonomy" id="53992"/>
    <lineage>
        <taxon>Eukaryota</taxon>
        <taxon>Metazoa</taxon>
        <taxon>Ecdysozoa</taxon>
        <taxon>Nematoda</taxon>
        <taxon>Chromadorea</taxon>
        <taxon>Rhabditida</taxon>
        <taxon>Rhabditina</taxon>
        <taxon>Rhabditomorpha</taxon>
        <taxon>Strongyloidea</taxon>
        <taxon>Strongylidae</taxon>
        <taxon>Cylicocyclus</taxon>
    </lineage>
</organism>
<feature type="region of interest" description="Disordered" evidence="1">
    <location>
        <begin position="486"/>
        <end position="543"/>
    </location>
</feature>